<evidence type="ECO:0000313" key="1">
    <source>
        <dbReference type="EMBL" id="VDD98078.1"/>
    </source>
</evidence>
<gene>
    <name evidence="1" type="ORF">EVEC_LOCUS12829</name>
</gene>
<sequence length="167" mass="19197">MKDQLENQMIAFYVFLASMPELRPIWYFDEATRRIGKHSVNTDAREVLARYEVEVSGGNSCFYGDRDYLKQPRKLRRKAAKNARIALGVQERNIFPKASAAAKAIGKAVGNNRPNKCMQSGKTEETVEHVVSACSQWLSNLYVERHDAALRVIYYRLANIRTLLKWK</sequence>
<proteinExistence type="predicted"/>
<reference evidence="3" key="1">
    <citation type="submission" date="2017-02" db="UniProtKB">
        <authorList>
            <consortium name="WormBaseParasite"/>
        </authorList>
    </citation>
    <scope>IDENTIFICATION</scope>
</reference>
<reference evidence="1 2" key="2">
    <citation type="submission" date="2018-10" db="EMBL/GenBank/DDBJ databases">
        <authorList>
            <consortium name="Pathogen Informatics"/>
        </authorList>
    </citation>
    <scope>NUCLEOTIDE SEQUENCE [LARGE SCALE GENOMIC DNA]</scope>
</reference>
<keyword evidence="2" id="KW-1185">Reference proteome</keyword>
<dbReference type="WBParaSite" id="EVEC_0001370501-mRNA-1">
    <property type="protein sequence ID" value="EVEC_0001370501-mRNA-1"/>
    <property type="gene ID" value="EVEC_0001370501"/>
</dbReference>
<dbReference type="Proteomes" id="UP000274131">
    <property type="component" value="Unassembled WGS sequence"/>
</dbReference>
<evidence type="ECO:0000313" key="2">
    <source>
        <dbReference type="Proteomes" id="UP000274131"/>
    </source>
</evidence>
<dbReference type="OrthoDB" id="5798715at2759"/>
<protein>
    <submittedName>
        <fullName evidence="3">Transposase</fullName>
    </submittedName>
</protein>
<dbReference type="AlphaFoldDB" id="A0A0N4VRN3"/>
<name>A0A0N4VRN3_ENTVE</name>
<evidence type="ECO:0000313" key="3">
    <source>
        <dbReference type="WBParaSite" id="EVEC_0001370501-mRNA-1"/>
    </source>
</evidence>
<dbReference type="EMBL" id="UXUI01017527">
    <property type="protein sequence ID" value="VDD98078.1"/>
    <property type="molecule type" value="Genomic_DNA"/>
</dbReference>
<organism evidence="3">
    <name type="scientific">Enterobius vermicularis</name>
    <name type="common">Human pinworm</name>
    <dbReference type="NCBI Taxonomy" id="51028"/>
    <lineage>
        <taxon>Eukaryota</taxon>
        <taxon>Metazoa</taxon>
        <taxon>Ecdysozoa</taxon>
        <taxon>Nematoda</taxon>
        <taxon>Chromadorea</taxon>
        <taxon>Rhabditida</taxon>
        <taxon>Spirurina</taxon>
        <taxon>Oxyuridomorpha</taxon>
        <taxon>Oxyuroidea</taxon>
        <taxon>Oxyuridae</taxon>
        <taxon>Enterobius</taxon>
    </lineage>
</organism>
<accession>A0A0N4VRN3</accession>